<evidence type="ECO:0000313" key="4">
    <source>
        <dbReference type="Proteomes" id="UP000693970"/>
    </source>
</evidence>
<evidence type="ECO:0000313" key="3">
    <source>
        <dbReference type="EMBL" id="KAG7362494.1"/>
    </source>
</evidence>
<proteinExistence type="predicted"/>
<keyword evidence="4" id="KW-1185">Reference proteome</keyword>
<dbReference type="EMBL" id="JAGRRH010000034">
    <property type="protein sequence ID" value="KAG7339445.1"/>
    <property type="molecule type" value="Genomic_DNA"/>
</dbReference>
<comment type="caution">
    <text evidence="2">The sequence shown here is derived from an EMBL/GenBank/DDBJ whole genome shotgun (WGS) entry which is preliminary data.</text>
</comment>
<evidence type="ECO:0000313" key="2">
    <source>
        <dbReference type="EMBL" id="KAG7339445.1"/>
    </source>
</evidence>
<feature type="compositionally biased region" description="Basic and acidic residues" evidence="1">
    <location>
        <begin position="1"/>
        <end position="16"/>
    </location>
</feature>
<reference evidence="2" key="1">
    <citation type="journal article" date="2021" name="Sci. Rep.">
        <title>Diploid genomic architecture of Nitzschia inconspicua, an elite biomass production diatom.</title>
        <authorList>
            <person name="Oliver A."/>
            <person name="Podell S."/>
            <person name="Pinowska A."/>
            <person name="Traller J.C."/>
            <person name="Smith S.R."/>
            <person name="McClure R."/>
            <person name="Beliaev A."/>
            <person name="Bohutskyi P."/>
            <person name="Hill E.A."/>
            <person name="Rabines A."/>
            <person name="Zheng H."/>
            <person name="Allen L.Z."/>
            <person name="Kuo A."/>
            <person name="Grigoriev I.V."/>
            <person name="Allen A.E."/>
            <person name="Hazlebeck D."/>
            <person name="Allen E.E."/>
        </authorList>
    </citation>
    <scope>NUCLEOTIDE SEQUENCE</scope>
    <source>
        <strain evidence="2">Hildebrandi</strain>
    </source>
</reference>
<feature type="compositionally biased region" description="Basic and acidic residues" evidence="1">
    <location>
        <begin position="26"/>
        <end position="49"/>
    </location>
</feature>
<gene>
    <name evidence="2" type="ORF">IV203_024815</name>
    <name evidence="3" type="ORF">IV203_025378</name>
</gene>
<organism evidence="2 4">
    <name type="scientific">Nitzschia inconspicua</name>
    <dbReference type="NCBI Taxonomy" id="303405"/>
    <lineage>
        <taxon>Eukaryota</taxon>
        <taxon>Sar</taxon>
        <taxon>Stramenopiles</taxon>
        <taxon>Ochrophyta</taxon>
        <taxon>Bacillariophyta</taxon>
        <taxon>Bacillariophyceae</taxon>
        <taxon>Bacillariophycidae</taxon>
        <taxon>Bacillariales</taxon>
        <taxon>Bacillariaceae</taxon>
        <taxon>Nitzschia</taxon>
    </lineage>
</organism>
<protein>
    <submittedName>
        <fullName evidence="2">Uncharacterized protein</fullName>
    </submittedName>
</protein>
<reference evidence="2" key="2">
    <citation type="submission" date="2021-04" db="EMBL/GenBank/DDBJ databases">
        <authorList>
            <person name="Podell S."/>
        </authorList>
    </citation>
    <scope>NUCLEOTIDE SEQUENCE</scope>
    <source>
        <strain evidence="2">Hildebrandi</strain>
    </source>
</reference>
<feature type="region of interest" description="Disordered" evidence="1">
    <location>
        <begin position="1"/>
        <end position="61"/>
    </location>
</feature>
<name>A0A9K3PA74_9STRA</name>
<dbReference type="AlphaFoldDB" id="A0A9K3PA74"/>
<sequence length="158" mass="18005">MYKEQDRSTIHSERDLAPGIPRRHRSVEDIFETKEHGFHRGQSRKEKNIEGSCTDEQPPSTALSILQPFDSAKMDRTMLLIEDAVSIHPTTLVTRAKFLGSRHSLFSTKSIPKRRSKCSMNNWSVAQLPTITEFRSLQLVDVEGTKEVQYSSHNGFCS</sequence>
<evidence type="ECO:0000256" key="1">
    <source>
        <dbReference type="SAM" id="MobiDB-lite"/>
    </source>
</evidence>
<dbReference type="Proteomes" id="UP000693970">
    <property type="component" value="Unassembled WGS sequence"/>
</dbReference>
<accession>A0A9K3PA74</accession>
<dbReference type="EMBL" id="JAGRRH010000011">
    <property type="protein sequence ID" value="KAG7362494.1"/>
    <property type="molecule type" value="Genomic_DNA"/>
</dbReference>